<dbReference type="Gene3D" id="3.40.50.300">
    <property type="entry name" value="P-loop containing nucleotide triphosphate hydrolases"/>
    <property type="match status" value="1"/>
</dbReference>
<reference evidence="5 6" key="1">
    <citation type="submission" date="2018-06" db="EMBL/GenBank/DDBJ databases">
        <title>Actinomadura craniellae sp. nov. isolated from marine sponge Craniella sp.</title>
        <authorList>
            <person name="Li L."/>
            <person name="Xu Q.H."/>
            <person name="Lin H.W."/>
            <person name="Lu Y.H."/>
        </authorList>
    </citation>
    <scope>NUCLEOTIDE SEQUENCE [LARGE SCALE GENOMIC DNA]</scope>
    <source>
        <strain evidence="5 6">LHW63021</strain>
    </source>
</reference>
<keyword evidence="1" id="KW-0547">Nucleotide-binding</keyword>
<evidence type="ECO:0000313" key="5">
    <source>
        <dbReference type="EMBL" id="RAY11924.1"/>
    </source>
</evidence>
<dbReference type="InterPro" id="IPR000792">
    <property type="entry name" value="Tscrpt_reg_LuxR_C"/>
</dbReference>
<dbReference type="GO" id="GO:0006355">
    <property type="term" value="P:regulation of DNA-templated transcription"/>
    <property type="evidence" value="ECO:0007669"/>
    <property type="project" value="InterPro"/>
</dbReference>
<sequence>MGALVDLVERDDELSSLQDLLIETFQGRKRVAVVTGAVATGKTALLHTFAGHAVNSGSVFLSATASRAERDVPLGVIGQLLRSANLSAAENDRVTRLLDSAALTLALQSADSEMTADIPFPVLNGLWKVIHGLVQRTPVLIGVDDMHYADAPSLRCLLYLARQLRTARLLVVLNDCMRPVQAHPEFHAELRGQPYFRYFKLEPLSLIAVRNVVSRVFGHQAADQLSAAFHEMSGGNPLLLQALIEDHRSQREKGRLEVQPGERFGQAVSNFVYRCENSMMNVARVTAVLGDQASVGRIAEILGEDVDSIKRSGSALTASGLMKGGRYGHEAVRNAVLNGMIPEERGALHGRAAEVLHDLGLPAHVVARHLVAARWAMAPWAMPVLQDAAEQELAGGDATVAIRCLRLLRETCVDEPQRSAVTSALSGAEWQVDPSLVIRLFPELIEAARGEYLTGRNLVRLLTYLFWHGWDEQAAEVADLMQGRTEQPGPGEAEDRGDPRLWLSWLYPGRRARSARERAMDPAGGPAAATMVKRVEVGDDQLIAAEQVLLRCRLDDAAFPSCLAALATLIYGGALESAAGWCRRLLKKAENRGVTMWRALLSATLALIDVRRGDLASAKRHGKAALTLISPQSWGVAVGIPLSSMVLTTTARAEYQEAATLLEVPVPEKMFQTICGPLYMYARGRYYLAIDEPRTALADFESCGSLLVGWGFDQPLNIPWRTHAAESHLRLGRTAQATELLEKQIFRLKPQDQLGRGGPVQRIMQVADPEERVRLLRELVDTLDTGEDWMESAFALVKLSHAYAALERRDASEQAARRACWMITHRGAEPLKPVPSIGAISESAIKKRGPASAELSGAERRVAMLAAEGRSNQQIASRLFITISTVEQHLTRVYRKLGLSRRSELSAALRKSPGGDKPSERQPSGN</sequence>
<dbReference type="GO" id="GO:0005737">
    <property type="term" value="C:cytoplasm"/>
    <property type="evidence" value="ECO:0007669"/>
    <property type="project" value="TreeGrafter"/>
</dbReference>
<evidence type="ECO:0000256" key="2">
    <source>
        <dbReference type="ARBA" id="ARBA00022840"/>
    </source>
</evidence>
<dbReference type="PROSITE" id="PS50043">
    <property type="entry name" value="HTH_LUXR_2"/>
    <property type="match status" value="1"/>
</dbReference>
<dbReference type="PANTHER" id="PTHR16305:SF35">
    <property type="entry name" value="TRANSCRIPTIONAL ACTIVATOR DOMAIN"/>
    <property type="match status" value="1"/>
</dbReference>
<dbReference type="SMART" id="SM00421">
    <property type="entry name" value="HTH_LUXR"/>
    <property type="match status" value="1"/>
</dbReference>
<dbReference type="AlphaFoldDB" id="A0A365GYK1"/>
<name>A0A365GYK1_9ACTN</name>
<dbReference type="Proteomes" id="UP000251891">
    <property type="component" value="Unassembled WGS sequence"/>
</dbReference>
<dbReference type="Pfam" id="PF00196">
    <property type="entry name" value="GerE"/>
    <property type="match status" value="1"/>
</dbReference>
<evidence type="ECO:0000313" key="6">
    <source>
        <dbReference type="Proteomes" id="UP000251891"/>
    </source>
</evidence>
<dbReference type="Gene3D" id="1.10.10.10">
    <property type="entry name" value="Winged helix-like DNA-binding domain superfamily/Winged helix DNA-binding domain"/>
    <property type="match status" value="1"/>
</dbReference>
<dbReference type="Pfam" id="PF13191">
    <property type="entry name" value="AAA_16"/>
    <property type="match status" value="1"/>
</dbReference>
<dbReference type="CDD" id="cd06170">
    <property type="entry name" value="LuxR_C_like"/>
    <property type="match status" value="1"/>
</dbReference>
<dbReference type="SUPFAM" id="SSF52540">
    <property type="entry name" value="P-loop containing nucleoside triphosphate hydrolases"/>
    <property type="match status" value="1"/>
</dbReference>
<dbReference type="InterPro" id="IPR027417">
    <property type="entry name" value="P-loop_NTPase"/>
</dbReference>
<dbReference type="SUPFAM" id="SSF46894">
    <property type="entry name" value="C-terminal effector domain of the bipartite response regulators"/>
    <property type="match status" value="1"/>
</dbReference>
<dbReference type="PRINTS" id="PR00038">
    <property type="entry name" value="HTHLUXR"/>
</dbReference>
<dbReference type="InterPro" id="IPR016032">
    <property type="entry name" value="Sig_transdc_resp-reg_C-effctor"/>
</dbReference>
<evidence type="ECO:0000256" key="3">
    <source>
        <dbReference type="SAM" id="MobiDB-lite"/>
    </source>
</evidence>
<evidence type="ECO:0000259" key="4">
    <source>
        <dbReference type="PROSITE" id="PS50043"/>
    </source>
</evidence>
<keyword evidence="6" id="KW-1185">Reference proteome</keyword>
<dbReference type="EMBL" id="QLYX01000016">
    <property type="protein sequence ID" value="RAY11924.1"/>
    <property type="molecule type" value="Genomic_DNA"/>
</dbReference>
<dbReference type="OrthoDB" id="3178131at2"/>
<protein>
    <recommendedName>
        <fullName evidence="4">HTH luxR-type domain-containing protein</fullName>
    </recommendedName>
</protein>
<dbReference type="GO" id="GO:0003677">
    <property type="term" value="F:DNA binding"/>
    <property type="evidence" value="ECO:0007669"/>
    <property type="project" value="InterPro"/>
</dbReference>
<organism evidence="5 6">
    <name type="scientific">Actinomadura craniellae</name>
    <dbReference type="NCBI Taxonomy" id="2231787"/>
    <lineage>
        <taxon>Bacteria</taxon>
        <taxon>Bacillati</taxon>
        <taxon>Actinomycetota</taxon>
        <taxon>Actinomycetes</taxon>
        <taxon>Streptosporangiales</taxon>
        <taxon>Thermomonosporaceae</taxon>
        <taxon>Actinomadura</taxon>
    </lineage>
</organism>
<proteinExistence type="predicted"/>
<dbReference type="InterPro" id="IPR011990">
    <property type="entry name" value="TPR-like_helical_dom_sf"/>
</dbReference>
<dbReference type="PANTHER" id="PTHR16305">
    <property type="entry name" value="TESTICULAR SOLUBLE ADENYLYL CYCLASE"/>
    <property type="match status" value="1"/>
</dbReference>
<feature type="region of interest" description="Disordered" evidence="3">
    <location>
        <begin position="905"/>
        <end position="926"/>
    </location>
</feature>
<evidence type="ECO:0000256" key="1">
    <source>
        <dbReference type="ARBA" id="ARBA00022741"/>
    </source>
</evidence>
<dbReference type="GO" id="GO:0005524">
    <property type="term" value="F:ATP binding"/>
    <property type="evidence" value="ECO:0007669"/>
    <property type="project" value="UniProtKB-KW"/>
</dbReference>
<dbReference type="InterPro" id="IPR041664">
    <property type="entry name" value="AAA_16"/>
</dbReference>
<dbReference type="PROSITE" id="PS00622">
    <property type="entry name" value="HTH_LUXR_1"/>
    <property type="match status" value="1"/>
</dbReference>
<dbReference type="Gene3D" id="1.25.40.10">
    <property type="entry name" value="Tetratricopeptide repeat domain"/>
    <property type="match status" value="1"/>
</dbReference>
<keyword evidence="2" id="KW-0067">ATP-binding</keyword>
<dbReference type="RefSeq" id="WP_111871155.1">
    <property type="nucleotide sequence ID" value="NZ_QLYX01000016.1"/>
</dbReference>
<dbReference type="GO" id="GO:0004016">
    <property type="term" value="F:adenylate cyclase activity"/>
    <property type="evidence" value="ECO:0007669"/>
    <property type="project" value="TreeGrafter"/>
</dbReference>
<feature type="domain" description="HTH luxR-type" evidence="4">
    <location>
        <begin position="848"/>
        <end position="913"/>
    </location>
</feature>
<dbReference type="SUPFAM" id="SSF48452">
    <property type="entry name" value="TPR-like"/>
    <property type="match status" value="1"/>
</dbReference>
<gene>
    <name evidence="5" type="ORF">DPM19_28590</name>
</gene>
<comment type="caution">
    <text evidence="5">The sequence shown here is derived from an EMBL/GenBank/DDBJ whole genome shotgun (WGS) entry which is preliminary data.</text>
</comment>
<accession>A0A365GYK1</accession>
<dbReference type="InterPro" id="IPR036388">
    <property type="entry name" value="WH-like_DNA-bd_sf"/>
</dbReference>